<dbReference type="InterPro" id="IPR004124">
    <property type="entry name" value="Glyco_hydro_33_N"/>
</dbReference>
<keyword evidence="6 12" id="KW-0378">Hydrolase</keyword>
<evidence type="ECO:0000256" key="4">
    <source>
        <dbReference type="ARBA" id="ARBA00022729"/>
    </source>
</evidence>
<dbReference type="GO" id="GO:0005737">
    <property type="term" value="C:cytoplasm"/>
    <property type="evidence" value="ECO:0007669"/>
    <property type="project" value="TreeGrafter"/>
</dbReference>
<keyword evidence="4 9" id="KW-0732">Signal</keyword>
<dbReference type="AlphaFoldDB" id="A0A4J1RIF2"/>
<dbReference type="SUPFAM" id="SSF49899">
    <property type="entry name" value="Concanavalin A-like lectins/glucanases"/>
    <property type="match status" value="1"/>
</dbReference>
<organism evidence="12">
    <name type="scientific">Streptococcus pneumoniae</name>
    <dbReference type="NCBI Taxonomy" id="1313"/>
    <lineage>
        <taxon>Bacteria</taxon>
        <taxon>Bacillati</taxon>
        <taxon>Bacillota</taxon>
        <taxon>Bacilli</taxon>
        <taxon>Lactobacillales</taxon>
        <taxon>Streptococcaceae</taxon>
        <taxon>Streptococcus</taxon>
    </lineage>
</organism>
<dbReference type="Gene3D" id="2.40.220.10">
    <property type="entry name" value="Intramolecular Trans-sialidase, Domain 3"/>
    <property type="match status" value="1"/>
</dbReference>
<dbReference type="SMR" id="A0A4J1RIF2"/>
<evidence type="ECO:0000256" key="3">
    <source>
        <dbReference type="ARBA" id="ARBA00012733"/>
    </source>
</evidence>
<dbReference type="GO" id="GO:0016020">
    <property type="term" value="C:membrane"/>
    <property type="evidence" value="ECO:0007669"/>
    <property type="project" value="TreeGrafter"/>
</dbReference>
<dbReference type="EMBL" id="CAATHJ010000023">
    <property type="protein sequence ID" value="VNQ08511.1"/>
    <property type="molecule type" value="Genomic_DNA"/>
</dbReference>
<dbReference type="InterPro" id="IPR023364">
    <property type="entry name" value="Trans_sialidase_dom3"/>
</dbReference>
<dbReference type="EMBL" id="CAATFM010000028">
    <property type="protein sequence ID" value="VNP07452.1"/>
    <property type="molecule type" value="Genomic_DNA"/>
</dbReference>
<dbReference type="GO" id="GO:0004308">
    <property type="term" value="F:exo-alpha-sialidase activity"/>
    <property type="evidence" value="ECO:0007669"/>
    <property type="project" value="UniProtKB-EC"/>
</dbReference>
<keyword evidence="5" id="KW-0677">Repeat</keyword>
<evidence type="ECO:0000313" key="13">
    <source>
        <dbReference type="EMBL" id="VNQ08511.1"/>
    </source>
</evidence>
<feature type="domain" description="Sialidase" evidence="11">
    <location>
        <begin position="500"/>
        <end position="703"/>
    </location>
</feature>
<keyword evidence="7 12" id="KW-0326">Glycosidase</keyword>
<protein>
    <recommendedName>
        <fullName evidence="3">exo-alpha-sialidase</fullName>
        <ecNumber evidence="3">3.2.1.18</ecNumber>
    </recommendedName>
</protein>
<dbReference type="SUPFAM" id="SSF50939">
    <property type="entry name" value="Sialidases"/>
    <property type="match status" value="1"/>
</dbReference>
<evidence type="ECO:0000256" key="5">
    <source>
        <dbReference type="ARBA" id="ARBA00022737"/>
    </source>
</evidence>
<dbReference type="Pfam" id="PF13088">
    <property type="entry name" value="BNR_2"/>
    <property type="match status" value="1"/>
</dbReference>
<comment type="similarity">
    <text evidence="2">Belongs to the glycosyl hydrolase 33 family.</text>
</comment>
<feature type="region of interest" description="Disordered" evidence="8">
    <location>
        <begin position="46"/>
        <end position="84"/>
    </location>
</feature>
<dbReference type="InterPro" id="IPR002860">
    <property type="entry name" value="BNR_rpt"/>
</dbReference>
<evidence type="ECO:0000256" key="7">
    <source>
        <dbReference type="ARBA" id="ARBA00023295"/>
    </source>
</evidence>
<reference evidence="12" key="1">
    <citation type="submission" date="2019-04" db="EMBL/GenBank/DDBJ databases">
        <authorList>
            <consortium name="Pathogen Informatics"/>
        </authorList>
    </citation>
    <scope>NUCLEOTIDE SEQUENCE</scope>
    <source>
        <strain evidence="12">GPSC18</strain>
    </source>
</reference>
<dbReference type="CDD" id="cd15482">
    <property type="entry name" value="Sialidase_non-viral"/>
    <property type="match status" value="1"/>
</dbReference>
<dbReference type="Pfam" id="PF02973">
    <property type="entry name" value="Sialidase"/>
    <property type="match status" value="1"/>
</dbReference>
<dbReference type="Pfam" id="PF02012">
    <property type="entry name" value="BNR"/>
    <property type="match status" value="1"/>
</dbReference>
<dbReference type="PANTHER" id="PTHR10628:SF30">
    <property type="entry name" value="EXO-ALPHA-SIALIDASE"/>
    <property type="match status" value="1"/>
</dbReference>
<evidence type="ECO:0000256" key="6">
    <source>
        <dbReference type="ARBA" id="ARBA00022801"/>
    </source>
</evidence>
<accession>A0A4J1RIF2</accession>
<dbReference type="Gene3D" id="2.120.10.10">
    <property type="match status" value="1"/>
</dbReference>
<evidence type="ECO:0000259" key="11">
    <source>
        <dbReference type="Pfam" id="PF13088"/>
    </source>
</evidence>
<dbReference type="InterPro" id="IPR026856">
    <property type="entry name" value="Sialidase_fam"/>
</dbReference>
<dbReference type="InterPro" id="IPR011040">
    <property type="entry name" value="Sialidase"/>
</dbReference>
<evidence type="ECO:0000259" key="10">
    <source>
        <dbReference type="Pfam" id="PF02973"/>
    </source>
</evidence>
<dbReference type="PANTHER" id="PTHR10628">
    <property type="entry name" value="SIALIDASE"/>
    <property type="match status" value="1"/>
</dbReference>
<feature type="domain" description="Glycoside hydrolase family 33 N-terminal" evidence="10">
    <location>
        <begin position="98"/>
        <end position="269"/>
    </location>
</feature>
<evidence type="ECO:0000256" key="1">
    <source>
        <dbReference type="ARBA" id="ARBA00000427"/>
    </source>
</evidence>
<evidence type="ECO:0000256" key="8">
    <source>
        <dbReference type="SAM" id="MobiDB-lite"/>
    </source>
</evidence>
<dbReference type="GO" id="GO:0006689">
    <property type="term" value="P:ganglioside catabolic process"/>
    <property type="evidence" value="ECO:0007669"/>
    <property type="project" value="TreeGrafter"/>
</dbReference>
<name>A0A4J1RIF2_STREE</name>
<dbReference type="Gene3D" id="2.60.120.200">
    <property type="match status" value="1"/>
</dbReference>
<dbReference type="RefSeq" id="WP_000739353.1">
    <property type="nucleotide sequence ID" value="NZ_CP035262.1"/>
</dbReference>
<sequence length="740" mass="82260">MKKNIKQYVTLGTAVVLSAFVANSVAAQETETSEVSTPELVQPVAPTTPISEVQPKSGNSSEVTVQPRTVETTVKDPSSATEETPVLEKNNVTLTGGGENVTNELKDKFTSGDFTVVIKYNQSSEKGLQALFGISNSKPGQQNSYVDVFLRDNGELGMEARDTSSNKNHLVSRPASVWGKYKQEAVTNTVAVVADSVKKTYSLYANGTKVVEKKVDNFLNIKDIKGIDYYMLGGVKRAGKTAFGFNGTLENIKFFNSALDEETVKKMTTNAVTGHLIYTANDTTGSNYFRIPVLYTFSNGRVFSSIDARYGGTHDFLNKINIATSYSDDNGKTWTKPKLTLAFDDFAPVPLEWPCDVGGRDLQISGGATYIDSVIVEKNNKQVLMFADVMPAGVSFREATRKDSGYKQIDGNYYLKLKKQGDTDYNYTIRENGTVYDDRTNRPTEFSVDKNFGIKQNGNYLTVEQYSVSFKNNKKTEYRNGTHVHMNIFYKDALFKVVPTNYIAYISSNDHGESWSAPTLLPPIMGLNRNAPYLGPGRGIIESSTGRILIPSYTGKESAFIYSDDNGASWKVKVVPLPSSWSAEAQFVELSPGVIQAYMRTNNGKIAYLTSTDAGTTWSAPEYLKFVSNPSYGTQLSIINYSQLIDGKKAVILSTPNSTNGRKHGQIWIGLINDDNTIDWRYHHDVDYSNYGYSYSTLTELPNHEIGLMFEKFDSWSRNELHMKNVVPYITFKIEDLKKN</sequence>
<feature type="compositionally biased region" description="Polar residues" evidence="8">
    <location>
        <begin position="48"/>
        <end position="82"/>
    </location>
</feature>
<dbReference type="InterPro" id="IPR036278">
    <property type="entry name" value="Sialidase_sf"/>
</dbReference>
<evidence type="ECO:0000256" key="2">
    <source>
        <dbReference type="ARBA" id="ARBA00009348"/>
    </source>
</evidence>
<evidence type="ECO:0000313" key="12">
    <source>
        <dbReference type="EMBL" id="VNP07452.1"/>
    </source>
</evidence>
<gene>
    <name evidence="12" type="primary">nanB_2</name>
    <name evidence="12" type="ORF">SAMEA3176123_02041</name>
    <name evidence="13" type="ORF">SAMEA3176126_02057</name>
</gene>
<dbReference type="InterPro" id="IPR013320">
    <property type="entry name" value="ConA-like_dom_sf"/>
</dbReference>
<feature type="signal peptide" evidence="9">
    <location>
        <begin position="1"/>
        <end position="27"/>
    </location>
</feature>
<comment type="catalytic activity">
    <reaction evidence="1">
        <text>Hydrolysis of alpha-(2-&gt;3)-, alpha-(2-&gt;6)-, alpha-(2-&gt;8)- glycosidic linkages of terminal sialic acid residues in oligosaccharides, glycoproteins, glycolipids, colominic acid and synthetic substrates.</text>
        <dbReference type="EC" id="3.2.1.18"/>
    </reaction>
</comment>
<dbReference type="EC" id="3.2.1.18" evidence="3"/>
<dbReference type="GO" id="GO:0009313">
    <property type="term" value="P:oligosaccharide catabolic process"/>
    <property type="evidence" value="ECO:0007669"/>
    <property type="project" value="TreeGrafter"/>
</dbReference>
<evidence type="ECO:0000256" key="9">
    <source>
        <dbReference type="SAM" id="SignalP"/>
    </source>
</evidence>
<proteinExistence type="inferred from homology"/>
<feature type="chain" id="PRO_5036118283" description="exo-alpha-sialidase" evidence="9">
    <location>
        <begin position="28"/>
        <end position="740"/>
    </location>
</feature>